<gene>
    <name evidence="1" type="ORF">BDQ94DRAFT_107127</name>
</gene>
<reference evidence="1 2" key="1">
    <citation type="submission" date="2018-07" db="EMBL/GenBank/DDBJ databases">
        <title>The genomes of Aspergillus section Nigri reveals drivers in fungal speciation.</title>
        <authorList>
            <consortium name="DOE Joint Genome Institute"/>
            <person name="Vesth T.C."/>
            <person name="Nybo J."/>
            <person name="Theobald S."/>
            <person name="Brandl J."/>
            <person name="Frisvad J.C."/>
            <person name="Nielsen K.F."/>
            <person name="Lyhne E.K."/>
            <person name="Kogle M.E."/>
            <person name="Kuo A."/>
            <person name="Riley R."/>
            <person name="Clum A."/>
            <person name="Nolan M."/>
            <person name="Lipzen A."/>
            <person name="Salamov A."/>
            <person name="Henrissat B."/>
            <person name="Wiebenga A."/>
            <person name="De vries R.P."/>
            <person name="Grigoriev I.V."/>
            <person name="Mortensen U.H."/>
            <person name="Andersen M.R."/>
            <person name="Baker S.E."/>
        </authorList>
    </citation>
    <scope>NUCLEOTIDE SEQUENCE [LARGE SCALE GENOMIC DNA]</scope>
    <source>
        <strain evidence="1 2">CBS 139.54b</strain>
    </source>
</reference>
<organism evidence="1 2">
    <name type="scientific">Aspergillus welwitschiae</name>
    <dbReference type="NCBI Taxonomy" id="1341132"/>
    <lineage>
        <taxon>Eukaryota</taxon>
        <taxon>Fungi</taxon>
        <taxon>Dikarya</taxon>
        <taxon>Ascomycota</taxon>
        <taxon>Pezizomycotina</taxon>
        <taxon>Eurotiomycetes</taxon>
        <taxon>Eurotiomycetidae</taxon>
        <taxon>Eurotiales</taxon>
        <taxon>Aspergillaceae</taxon>
        <taxon>Aspergillus</taxon>
        <taxon>Aspergillus subgen. Circumdati</taxon>
    </lineage>
</organism>
<dbReference type="GeneID" id="38131841"/>
<sequence length="94" mass="10859">MHSLPFVPTPASRRTMLYLHELNRLAGSRVDANFVSAGYMSDMHSFVLFLPAPLYFHAYFRGHSMLQLMLHTQCCPVSQIDETMWALTVKYIHI</sequence>
<protein>
    <submittedName>
        <fullName evidence="1">Uncharacterized protein</fullName>
    </submittedName>
</protein>
<evidence type="ECO:0000313" key="2">
    <source>
        <dbReference type="Proteomes" id="UP000253729"/>
    </source>
</evidence>
<evidence type="ECO:0000313" key="1">
    <source>
        <dbReference type="EMBL" id="RDH37252.1"/>
    </source>
</evidence>
<proteinExistence type="predicted"/>
<accession>A0A3F3QEF8</accession>
<dbReference type="Proteomes" id="UP000253729">
    <property type="component" value="Unassembled WGS sequence"/>
</dbReference>
<dbReference type="EMBL" id="KZ852036">
    <property type="protein sequence ID" value="RDH37252.1"/>
    <property type="molecule type" value="Genomic_DNA"/>
</dbReference>
<name>A0A3F3QEF8_9EURO</name>
<dbReference type="RefSeq" id="XP_026630274.1">
    <property type="nucleotide sequence ID" value="XM_026763485.1"/>
</dbReference>
<dbReference type="AlphaFoldDB" id="A0A3F3QEF8"/>
<keyword evidence="2" id="KW-1185">Reference proteome</keyword>